<dbReference type="EMBL" id="HG994366">
    <property type="protein sequence ID" value="CAF1915424.1"/>
    <property type="molecule type" value="Genomic_DNA"/>
</dbReference>
<dbReference type="InterPro" id="IPR001580">
    <property type="entry name" value="Calret/calnex"/>
</dbReference>
<keyword evidence="3 5" id="KW-0256">Endoplasmic reticulum</keyword>
<gene>
    <name evidence="6" type="ORF">DARMORV10_C02P37650.1</name>
</gene>
<organism evidence="6">
    <name type="scientific">Brassica napus</name>
    <name type="common">Rape</name>
    <dbReference type="NCBI Taxonomy" id="3708"/>
    <lineage>
        <taxon>Eukaryota</taxon>
        <taxon>Viridiplantae</taxon>
        <taxon>Streptophyta</taxon>
        <taxon>Embryophyta</taxon>
        <taxon>Tracheophyta</taxon>
        <taxon>Spermatophyta</taxon>
        <taxon>Magnoliopsida</taxon>
        <taxon>eudicotyledons</taxon>
        <taxon>Gunneridae</taxon>
        <taxon>Pentapetalae</taxon>
        <taxon>rosids</taxon>
        <taxon>malvids</taxon>
        <taxon>Brassicales</taxon>
        <taxon>Brassicaceae</taxon>
        <taxon>Brassiceae</taxon>
        <taxon>Brassica</taxon>
    </lineage>
</organism>
<keyword evidence="5" id="KW-0143">Chaperone</keyword>
<comment type="similarity">
    <text evidence="2 5">Belongs to the calreticulin family.</text>
</comment>
<evidence type="ECO:0000256" key="2">
    <source>
        <dbReference type="ARBA" id="ARBA00010983"/>
    </source>
</evidence>
<dbReference type="GO" id="GO:0005509">
    <property type="term" value="F:calcium ion binding"/>
    <property type="evidence" value="ECO:0007669"/>
    <property type="project" value="InterPro"/>
</dbReference>
<sequence length="182" mass="20521">MHEASLSVDLLKDSTTPTLSIALNDDESLYLSQCGSHRPRMTPPLSQWLLLVNGIESLDLMLLLSALLMMDERRDGLNRSRRKMRTLLESGITRQKIATDDANDKGMMQPLELVSDFYAISAEFSNKDKTLVFQFSVKHEQKLDCGGGGYMKLLIGHVDKKKFGGDTPYMWISYLVLFSKSP</sequence>
<comment type="function">
    <text evidence="4">Molecular calcium-binding chaperone promoting folding, oligomeric assembly and quality control in the ER via the calreticulin/calnexin cycle. This lectin may interact transiently with almost all of the monoglucosylated glycoproteins that are synthesized in the ER.</text>
</comment>
<dbReference type="PANTHER" id="PTHR11073">
    <property type="entry name" value="CALRETICULIN AND CALNEXIN"/>
    <property type="match status" value="1"/>
</dbReference>
<comment type="subcellular location">
    <subcellularLocation>
        <location evidence="1">Endoplasmic reticulum</location>
    </subcellularLocation>
</comment>
<accession>A0A816K9F9</accession>
<name>A0A816K9F9_BRANA</name>
<dbReference type="Proteomes" id="UP001295469">
    <property type="component" value="Chromosome C02"/>
</dbReference>
<dbReference type="GO" id="GO:0051082">
    <property type="term" value="F:unfolded protein binding"/>
    <property type="evidence" value="ECO:0007669"/>
    <property type="project" value="InterPro"/>
</dbReference>
<dbReference type="Gene3D" id="2.60.120.200">
    <property type="match status" value="1"/>
</dbReference>
<dbReference type="InterPro" id="IPR013320">
    <property type="entry name" value="ConA-like_dom_sf"/>
</dbReference>
<dbReference type="Pfam" id="PF00262">
    <property type="entry name" value="Calreticulin"/>
    <property type="match status" value="1"/>
</dbReference>
<dbReference type="GO" id="GO:0006457">
    <property type="term" value="P:protein folding"/>
    <property type="evidence" value="ECO:0007669"/>
    <property type="project" value="InterPro"/>
</dbReference>
<protein>
    <submittedName>
        <fullName evidence="6">(rape) hypothetical protein</fullName>
    </submittedName>
</protein>
<reference evidence="6" key="1">
    <citation type="submission" date="2021-01" db="EMBL/GenBank/DDBJ databases">
        <authorList>
            <consortium name="Genoscope - CEA"/>
            <person name="William W."/>
        </authorList>
    </citation>
    <scope>NUCLEOTIDE SEQUENCE</scope>
</reference>
<dbReference type="PANTHER" id="PTHR11073:SF2">
    <property type="entry name" value="CALRETICULIN"/>
    <property type="match status" value="1"/>
</dbReference>
<proteinExistence type="inferred from homology"/>
<evidence type="ECO:0000313" key="6">
    <source>
        <dbReference type="EMBL" id="CAF1915424.1"/>
    </source>
</evidence>
<dbReference type="AlphaFoldDB" id="A0A816K9F9"/>
<evidence type="ECO:0000256" key="1">
    <source>
        <dbReference type="ARBA" id="ARBA00004240"/>
    </source>
</evidence>
<evidence type="ECO:0000256" key="3">
    <source>
        <dbReference type="ARBA" id="ARBA00022824"/>
    </source>
</evidence>
<evidence type="ECO:0000256" key="4">
    <source>
        <dbReference type="ARBA" id="ARBA00037091"/>
    </source>
</evidence>
<dbReference type="SUPFAM" id="SSF49899">
    <property type="entry name" value="Concanavalin A-like lectins/glucanases"/>
    <property type="match status" value="1"/>
</dbReference>
<dbReference type="GO" id="GO:0005783">
    <property type="term" value="C:endoplasmic reticulum"/>
    <property type="evidence" value="ECO:0007669"/>
    <property type="project" value="UniProtKB-SubCell"/>
</dbReference>
<evidence type="ECO:0000256" key="5">
    <source>
        <dbReference type="RuleBase" id="RU362126"/>
    </source>
</evidence>